<dbReference type="STRING" id="340177.Cag_0545"/>
<feature type="compositionally biased region" description="Basic and acidic residues" evidence="1">
    <location>
        <begin position="55"/>
        <end position="64"/>
    </location>
</feature>
<dbReference type="AlphaFoldDB" id="Q3AT57"/>
<dbReference type="SUPFAM" id="SSF47598">
    <property type="entry name" value="Ribbon-helix-helix"/>
    <property type="match status" value="1"/>
</dbReference>
<dbReference type="HOGENOM" id="CLU_173195_0_0_10"/>
<gene>
    <name evidence="2" type="ordered locus">Cag_0545</name>
</gene>
<dbReference type="OrthoDB" id="598413at2"/>
<reference evidence="2" key="1">
    <citation type="submission" date="2005-08" db="EMBL/GenBank/DDBJ databases">
        <title>Complete sequence of Chlorobium chlorochromatii CaD3.</title>
        <authorList>
            <person name="Copeland A."/>
            <person name="Lucas S."/>
            <person name="Lapidus A."/>
            <person name="Barry K."/>
            <person name="Detter J.C."/>
            <person name="Glavina T."/>
            <person name="Hammon N."/>
            <person name="Israni S."/>
            <person name="Pitluck S."/>
            <person name="Bryant D."/>
            <person name="Schmutz J."/>
            <person name="Larimer F."/>
            <person name="Land M."/>
            <person name="Kyrpides N."/>
            <person name="Ivanova N."/>
            <person name="Richardson P."/>
        </authorList>
    </citation>
    <scope>NUCLEOTIDE SEQUENCE [LARGE SCALE GENOMIC DNA]</scope>
    <source>
        <strain evidence="2">CaD3</strain>
    </source>
</reference>
<name>Q3AT57_CHLCH</name>
<dbReference type="EMBL" id="CP000108">
    <property type="protein sequence ID" value="ABB27818.1"/>
    <property type="molecule type" value="Genomic_DNA"/>
</dbReference>
<dbReference type="InterPro" id="IPR010985">
    <property type="entry name" value="Ribbon_hlx_hlx"/>
</dbReference>
<evidence type="ECO:0000313" key="2">
    <source>
        <dbReference type="EMBL" id="ABB27818.1"/>
    </source>
</evidence>
<protein>
    <recommendedName>
        <fullName evidence="3">Toxin-antitoxin system HicB family antitoxin</fullName>
    </recommendedName>
</protein>
<evidence type="ECO:0000256" key="1">
    <source>
        <dbReference type="SAM" id="MobiDB-lite"/>
    </source>
</evidence>
<proteinExistence type="predicted"/>
<feature type="region of interest" description="Disordered" evidence="1">
    <location>
        <begin position="55"/>
        <end position="78"/>
    </location>
</feature>
<dbReference type="KEGG" id="cch:Cag_0545"/>
<organism evidence="2">
    <name type="scientific">Chlorobium chlorochromatii (strain CaD3)</name>
    <dbReference type="NCBI Taxonomy" id="340177"/>
    <lineage>
        <taxon>Bacteria</taxon>
        <taxon>Pseudomonadati</taxon>
        <taxon>Chlorobiota</taxon>
        <taxon>Chlorobiia</taxon>
        <taxon>Chlorobiales</taxon>
        <taxon>Chlorobiaceae</taxon>
        <taxon>Chlorobium/Pelodictyon group</taxon>
        <taxon>Chlorobium</taxon>
    </lineage>
</organism>
<accession>Q3AT57</accession>
<dbReference type="eggNOG" id="COG4226">
    <property type="taxonomic scope" value="Bacteria"/>
</dbReference>
<sequence>MSTINIQLPNSLHIKMQEVARQNGVSLDQFIATAIAEKLAALMTVNYLRERTERSSQEDFERALSEIPDVAPEEFDKL</sequence>
<evidence type="ECO:0008006" key="3">
    <source>
        <dbReference type="Google" id="ProtNLM"/>
    </source>
</evidence>
<dbReference type="GO" id="GO:0006355">
    <property type="term" value="P:regulation of DNA-templated transcription"/>
    <property type="evidence" value="ECO:0007669"/>
    <property type="project" value="InterPro"/>
</dbReference>